<organism evidence="3 4">
    <name type="scientific">Staphylococcus chromogenes</name>
    <name type="common">Staphylococcus hyicus subsp. chromogenes</name>
    <dbReference type="NCBI Taxonomy" id="46126"/>
    <lineage>
        <taxon>Bacteria</taxon>
        <taxon>Bacillati</taxon>
        <taxon>Bacillota</taxon>
        <taxon>Bacilli</taxon>
        <taxon>Bacillales</taxon>
        <taxon>Staphylococcaceae</taxon>
        <taxon>Staphylococcus</taxon>
    </lineage>
</organism>
<evidence type="ECO:0000313" key="4">
    <source>
        <dbReference type="Proteomes" id="UP000242704"/>
    </source>
</evidence>
<name>A0AAE5T274_STACR</name>
<evidence type="ECO:0000313" key="3">
    <source>
        <dbReference type="EMBL" id="PTG17191.1"/>
    </source>
</evidence>
<dbReference type="GO" id="GO:0003743">
    <property type="term" value="F:translation initiation factor activity"/>
    <property type="evidence" value="ECO:0007669"/>
    <property type="project" value="UniProtKB-KW"/>
</dbReference>
<reference evidence="3 4" key="1">
    <citation type="journal article" date="2016" name="Front. Microbiol.">
        <title>Comprehensive Phylogenetic Analysis of Bovine Non-aureus Staphylococci Species Based on Whole-Genome Sequencing.</title>
        <authorList>
            <person name="Naushad S."/>
            <person name="Barkema H.W."/>
            <person name="Luby C."/>
            <person name="Condas L.A."/>
            <person name="Nobrega D.B."/>
            <person name="Carson D.A."/>
            <person name="De Buck J."/>
        </authorList>
    </citation>
    <scope>NUCLEOTIDE SEQUENCE [LARGE SCALE GENOMIC DNA]</scope>
    <source>
        <strain evidence="3 4">SNUC 505</strain>
    </source>
</reference>
<dbReference type="Gene3D" id="1.10.10.2480">
    <property type="match status" value="1"/>
</dbReference>
<feature type="region of interest" description="Disordered" evidence="1">
    <location>
        <begin position="49"/>
        <end position="70"/>
    </location>
</feature>
<dbReference type="AlphaFoldDB" id="A0AAE5T274"/>
<gene>
    <name evidence="3" type="ORF">BU653_00005</name>
</gene>
<feature type="non-terminal residue" evidence="3">
    <location>
        <position position="70"/>
    </location>
</feature>
<accession>A0AAE5T274</accession>
<dbReference type="RefSeq" id="WP_198644588.1">
    <property type="nucleotide sequence ID" value="NZ_PZBZ01000001.1"/>
</dbReference>
<dbReference type="Pfam" id="PF04760">
    <property type="entry name" value="IF2_N"/>
    <property type="match status" value="1"/>
</dbReference>
<dbReference type="EMBL" id="PZBZ01000001">
    <property type="protein sequence ID" value="PTG17191.1"/>
    <property type="molecule type" value="Genomic_DNA"/>
</dbReference>
<proteinExistence type="predicted"/>
<comment type="caution">
    <text evidence="3">The sequence shown here is derived from an EMBL/GenBank/DDBJ whole genome shotgun (WGS) entry which is preliminary data.</text>
</comment>
<dbReference type="Proteomes" id="UP000242704">
    <property type="component" value="Unassembled WGS sequence"/>
</dbReference>
<keyword evidence="3" id="KW-0648">Protein biosynthesis</keyword>
<protein>
    <submittedName>
        <fullName evidence="3">Translation initiation factor 2</fullName>
    </submittedName>
</protein>
<keyword evidence="3" id="KW-0396">Initiation factor</keyword>
<evidence type="ECO:0000256" key="1">
    <source>
        <dbReference type="SAM" id="MobiDB-lite"/>
    </source>
</evidence>
<dbReference type="InterPro" id="IPR006847">
    <property type="entry name" value="IF2_N"/>
</dbReference>
<feature type="domain" description="Translation initiation factor IF-2 N-terminal" evidence="2">
    <location>
        <begin position="1"/>
        <end position="51"/>
    </location>
</feature>
<sequence length="70" mass="8009">MSKQRIYEYAKSLNIKSKDVIDELKKSGVEVSNHMQTLEDDQIKTLDQAFKKSNTSSEQKDTKKNNNAST</sequence>
<evidence type="ECO:0000259" key="2">
    <source>
        <dbReference type="Pfam" id="PF04760"/>
    </source>
</evidence>